<dbReference type="EMBL" id="KV454012">
    <property type="protein sequence ID" value="ODV97312.1"/>
    <property type="molecule type" value="Genomic_DNA"/>
</dbReference>
<feature type="compositionally biased region" description="Basic and acidic residues" evidence="1">
    <location>
        <begin position="87"/>
        <end position="96"/>
    </location>
</feature>
<accession>A0A1E4TZY2</accession>
<reference evidence="3" key="1">
    <citation type="submission" date="2016-05" db="EMBL/GenBank/DDBJ databases">
        <title>Comparative genomics of biotechnologically important yeasts.</title>
        <authorList>
            <consortium name="DOE Joint Genome Institute"/>
            <person name="Riley R."/>
            <person name="Haridas S."/>
            <person name="Wolfe K.H."/>
            <person name="Lopes M.R."/>
            <person name="Hittinger C.T."/>
            <person name="Goker M."/>
            <person name="Salamov A."/>
            <person name="Wisecaver J."/>
            <person name="Long T.M."/>
            <person name="Aerts A.L."/>
            <person name="Barry K."/>
            <person name="Choi C."/>
            <person name="Clum A."/>
            <person name="Coughlan A.Y."/>
            <person name="Deshpande S."/>
            <person name="Douglass A.P."/>
            <person name="Hanson S.J."/>
            <person name="Klenk H.-P."/>
            <person name="Labutti K."/>
            <person name="Lapidus A."/>
            <person name="Lindquist E."/>
            <person name="Lipzen A."/>
            <person name="Meier-Kolthoff J.P."/>
            <person name="Ohm R.A."/>
            <person name="Otillar R.P."/>
            <person name="Pangilinan J."/>
            <person name="Peng Y."/>
            <person name="Rokas A."/>
            <person name="Rosa C.A."/>
            <person name="Scheuner C."/>
            <person name="Sibirny A.A."/>
            <person name="Slot J.C."/>
            <person name="Stielow J.B."/>
            <person name="Sun H."/>
            <person name="Kurtzman C.P."/>
            <person name="Blackwell M."/>
            <person name="Grigoriev I.V."/>
            <person name="Jeffries T.W."/>
        </authorList>
    </citation>
    <scope>NUCLEOTIDE SEQUENCE [LARGE SCALE GENOMIC DNA]</scope>
    <source>
        <strain evidence="3">NRRL Y-2460</strain>
    </source>
</reference>
<name>A0A1E4TZY2_PACTA</name>
<sequence>MEKIDKIATPTENDTTLTGSEEEQKDGTVLTDFQDAKSSLKVKPTEEISEAADGSANEKEVVNSNNNKSNETKNDGNGDDDEEDENENKGVIDEKVQTSQPGAQDDPLYIKNKELREQRERQQQQLKNYHQSTSQECVEFWKSCLCCFGFGPCGNLIVCNKDTFCTTCFSIMFGFCSFGTIAKNVAAA</sequence>
<evidence type="ECO:0000313" key="2">
    <source>
        <dbReference type="EMBL" id="ODV97312.1"/>
    </source>
</evidence>
<keyword evidence="3" id="KW-1185">Reference proteome</keyword>
<proteinExistence type="predicted"/>
<dbReference type="AlphaFoldDB" id="A0A1E4TZY2"/>
<evidence type="ECO:0000256" key="1">
    <source>
        <dbReference type="SAM" id="MobiDB-lite"/>
    </source>
</evidence>
<feature type="compositionally biased region" description="Acidic residues" evidence="1">
    <location>
        <begin position="77"/>
        <end position="86"/>
    </location>
</feature>
<feature type="compositionally biased region" description="Polar residues" evidence="1">
    <location>
        <begin position="10"/>
        <end position="19"/>
    </location>
</feature>
<gene>
    <name evidence="2" type="ORF">PACTADRAFT_49045</name>
</gene>
<protein>
    <submittedName>
        <fullName evidence="2">Uncharacterized protein</fullName>
    </submittedName>
</protein>
<dbReference type="Proteomes" id="UP000094236">
    <property type="component" value="Unassembled WGS sequence"/>
</dbReference>
<organism evidence="2 3">
    <name type="scientific">Pachysolen tannophilus NRRL Y-2460</name>
    <dbReference type="NCBI Taxonomy" id="669874"/>
    <lineage>
        <taxon>Eukaryota</taxon>
        <taxon>Fungi</taxon>
        <taxon>Dikarya</taxon>
        <taxon>Ascomycota</taxon>
        <taxon>Saccharomycotina</taxon>
        <taxon>Pichiomycetes</taxon>
        <taxon>Pachysolenaceae</taxon>
        <taxon>Pachysolen</taxon>
    </lineage>
</organism>
<feature type="region of interest" description="Disordered" evidence="1">
    <location>
        <begin position="1"/>
        <end position="108"/>
    </location>
</feature>
<evidence type="ECO:0000313" key="3">
    <source>
        <dbReference type="Proteomes" id="UP000094236"/>
    </source>
</evidence>